<gene>
    <name evidence="2" type="ordered locus">Gbro_3328</name>
</gene>
<name>D0LD39_GORB4</name>
<protein>
    <submittedName>
        <fullName evidence="2">Facilitated glucose transporter</fullName>
    </submittedName>
</protein>
<dbReference type="STRING" id="526226.Gbro_3328"/>
<dbReference type="eggNOG" id="ENOG50344NN">
    <property type="taxonomic scope" value="Bacteria"/>
</dbReference>
<evidence type="ECO:0000256" key="1">
    <source>
        <dbReference type="SAM" id="Phobius"/>
    </source>
</evidence>
<dbReference type="HOGENOM" id="CLU_144608_1_0_11"/>
<proteinExistence type="predicted"/>
<organism evidence="2 3">
    <name type="scientific">Gordonia bronchialis (strain ATCC 25592 / DSM 43247 / BCRC 13721 / JCM 3198 / KCTC 3076 / NBRC 16047 / NCTC 10667)</name>
    <name type="common">Rhodococcus bronchialis</name>
    <dbReference type="NCBI Taxonomy" id="526226"/>
    <lineage>
        <taxon>Bacteria</taxon>
        <taxon>Bacillati</taxon>
        <taxon>Actinomycetota</taxon>
        <taxon>Actinomycetes</taxon>
        <taxon>Mycobacteriales</taxon>
        <taxon>Gordoniaceae</taxon>
        <taxon>Gordonia</taxon>
    </lineage>
</organism>
<evidence type="ECO:0000313" key="3">
    <source>
        <dbReference type="Proteomes" id="UP000001219"/>
    </source>
</evidence>
<sequence length="129" mass="13187">MRPIDRIMLALLVVDGVVIGVLSLSFAYLRFGGVAVPVAAVLAGLANCVLLWLAAGYTASAWRFAPLAGWVLGVFVGAVPGPGGDVLLASDTGLAIPTMLLLLLGGGLPAALIWSGRLPAGDRARSPRR</sequence>
<dbReference type="RefSeq" id="WP_012835047.1">
    <property type="nucleotide sequence ID" value="NC_013441.1"/>
</dbReference>
<reference evidence="2 3" key="2">
    <citation type="journal article" date="2010" name="Stand. Genomic Sci.">
        <title>Complete genome sequence of Gordonia bronchialis type strain (3410).</title>
        <authorList>
            <person name="Ivanova N."/>
            <person name="Sikorski J."/>
            <person name="Jando M."/>
            <person name="Lapidus A."/>
            <person name="Nolan M."/>
            <person name="Lucas S."/>
            <person name="Del Rio T.G."/>
            <person name="Tice H."/>
            <person name="Copeland A."/>
            <person name="Cheng J.F."/>
            <person name="Chen F."/>
            <person name="Bruce D."/>
            <person name="Goodwin L."/>
            <person name="Pitluck S."/>
            <person name="Mavromatis K."/>
            <person name="Ovchinnikova G."/>
            <person name="Pati A."/>
            <person name="Chen A."/>
            <person name="Palaniappan K."/>
            <person name="Land M."/>
            <person name="Hauser L."/>
            <person name="Chang Y.J."/>
            <person name="Jeffries C.D."/>
            <person name="Chain P."/>
            <person name="Saunders E."/>
            <person name="Han C."/>
            <person name="Detter J.C."/>
            <person name="Brettin T."/>
            <person name="Rohde M."/>
            <person name="Goker M."/>
            <person name="Bristow J."/>
            <person name="Eisen J.A."/>
            <person name="Markowitz V."/>
            <person name="Hugenholtz P."/>
            <person name="Klenk H.P."/>
            <person name="Kyrpides N.C."/>
        </authorList>
    </citation>
    <scope>NUCLEOTIDE SEQUENCE [LARGE SCALE GENOMIC DNA]</scope>
    <source>
        <strain evidence="3">ATCC 25592 / DSM 43247 / BCRC 13721 / JCM 3198 / KCTC 3076 / NBRC 16047 / NCTC 10667</strain>
    </source>
</reference>
<feature type="transmembrane region" description="Helical" evidence="1">
    <location>
        <begin position="7"/>
        <end position="28"/>
    </location>
</feature>
<feature type="transmembrane region" description="Helical" evidence="1">
    <location>
        <begin position="61"/>
        <end position="79"/>
    </location>
</feature>
<dbReference type="EMBL" id="CP001802">
    <property type="protein sequence ID" value="ACY22532.1"/>
    <property type="molecule type" value="Genomic_DNA"/>
</dbReference>
<keyword evidence="2" id="KW-0813">Transport</keyword>
<keyword evidence="1" id="KW-1133">Transmembrane helix</keyword>
<keyword evidence="1" id="KW-0472">Membrane</keyword>
<dbReference type="KEGG" id="gbr:Gbro_3328"/>
<keyword evidence="2" id="KW-0762">Sugar transport</keyword>
<feature type="transmembrane region" description="Helical" evidence="1">
    <location>
        <begin position="34"/>
        <end position="54"/>
    </location>
</feature>
<feature type="transmembrane region" description="Helical" evidence="1">
    <location>
        <begin position="99"/>
        <end position="120"/>
    </location>
</feature>
<accession>D0LD39</accession>
<dbReference type="AlphaFoldDB" id="D0LD39"/>
<keyword evidence="3" id="KW-1185">Reference proteome</keyword>
<keyword evidence="1" id="KW-0812">Transmembrane</keyword>
<reference evidence="3" key="1">
    <citation type="submission" date="2009-10" db="EMBL/GenBank/DDBJ databases">
        <title>The complete chromosome of Gordonia bronchialis DSM 43247.</title>
        <authorList>
            <consortium name="US DOE Joint Genome Institute (JGI-PGF)"/>
            <person name="Lucas S."/>
            <person name="Copeland A."/>
            <person name="Lapidus A."/>
            <person name="Glavina del Rio T."/>
            <person name="Dalin E."/>
            <person name="Tice H."/>
            <person name="Bruce D."/>
            <person name="Goodwin L."/>
            <person name="Pitluck S."/>
            <person name="Kyrpides N."/>
            <person name="Mavromatis K."/>
            <person name="Ivanova N."/>
            <person name="Ovchinnikova G."/>
            <person name="Saunders E."/>
            <person name="Brettin T."/>
            <person name="Detter J.C."/>
            <person name="Han C."/>
            <person name="Larimer F."/>
            <person name="Land M."/>
            <person name="Hauser L."/>
            <person name="Markowitz V."/>
            <person name="Cheng J.-F."/>
            <person name="Hugenholtz P."/>
            <person name="Woyke T."/>
            <person name="Wu D."/>
            <person name="Jando M."/>
            <person name="Schneider S."/>
            <person name="Goeker M."/>
            <person name="Klenk H.-P."/>
            <person name="Eisen J.A."/>
        </authorList>
    </citation>
    <scope>NUCLEOTIDE SEQUENCE [LARGE SCALE GENOMIC DNA]</scope>
    <source>
        <strain evidence="3">ATCC 25592 / DSM 43247 / BCRC 13721 / JCM 3198 / KCTC 3076 / NBRC 16047 / NCTC 10667</strain>
    </source>
</reference>
<evidence type="ECO:0000313" key="2">
    <source>
        <dbReference type="EMBL" id="ACY22532.1"/>
    </source>
</evidence>
<dbReference type="Proteomes" id="UP000001219">
    <property type="component" value="Chromosome"/>
</dbReference>